<comment type="pathway">
    <text evidence="2 12">Amino-acid biosynthesis; L-methionine biosynthesis via de novo pathway; L-homoserine from L-aspartate: step 3/3.</text>
</comment>
<evidence type="ECO:0000256" key="7">
    <source>
        <dbReference type="ARBA" id="ARBA00022697"/>
    </source>
</evidence>
<keyword evidence="12" id="KW-0521">NADP</keyword>
<evidence type="ECO:0000256" key="13">
    <source>
        <dbReference type="RuleBase" id="RU004171"/>
    </source>
</evidence>
<evidence type="ECO:0000313" key="16">
    <source>
        <dbReference type="EMBL" id="HJC41425.1"/>
    </source>
</evidence>
<sequence length="405" mass="43106">MVNVAILGFGTVGSGVAEVLSKNAEHIDQKVETPVRLKYILDLRDFPDSPFGDKVVHDFSVIENDPTVEIVVETIGGATVALDYTRRALSAGKSVVSSNKELVAEHGWELLQLAAQKGVSYLFEASVGGGIPILRPLSQCLAANELTEVCGILNGTTNYILTRMIRSGLTFEAALKEAQANGYAEKDPTADVEGHDACRKICILAAIAFGRHVYPRQVPTEGISGVTLADVAYAESCNRKIKLLGRAVKEPDGRVCAYVAPHLVESEAPLAGVEDVFNAIMVKGDAIGDVMFYGRGAGKLPTASAVVADVMDAARHIQSRKRMEWGPGGEDVTVSPEQFPFRWYVRASGSAGGVRTAFPGAALLSRPGAPADEVAFLTAAPMTREQLDAALGGDLRPLSVFRVLE</sequence>
<name>A0A9D2NZS3_9FIRM</name>
<gene>
    <name evidence="16" type="ORF">H9701_07725</name>
</gene>
<evidence type="ECO:0000256" key="8">
    <source>
        <dbReference type="ARBA" id="ARBA00023002"/>
    </source>
</evidence>
<dbReference type="GO" id="GO:0009086">
    <property type="term" value="P:methionine biosynthetic process"/>
    <property type="evidence" value="ECO:0007669"/>
    <property type="project" value="UniProtKB-KW"/>
</dbReference>
<evidence type="ECO:0000256" key="5">
    <source>
        <dbReference type="ARBA" id="ARBA00013376"/>
    </source>
</evidence>
<accession>A0A9D2NZS3</accession>
<dbReference type="PANTHER" id="PTHR43331">
    <property type="entry name" value="HOMOSERINE DEHYDROGENASE"/>
    <property type="match status" value="1"/>
</dbReference>
<dbReference type="GO" id="GO:0050661">
    <property type="term" value="F:NADP binding"/>
    <property type="evidence" value="ECO:0007669"/>
    <property type="project" value="InterPro"/>
</dbReference>
<evidence type="ECO:0000256" key="1">
    <source>
        <dbReference type="ARBA" id="ARBA00005056"/>
    </source>
</evidence>
<evidence type="ECO:0000256" key="6">
    <source>
        <dbReference type="ARBA" id="ARBA00022605"/>
    </source>
</evidence>
<dbReference type="PANTHER" id="PTHR43331:SF1">
    <property type="entry name" value="HOMOSERINE DEHYDROGENASE"/>
    <property type="match status" value="1"/>
</dbReference>
<proteinExistence type="inferred from homology"/>
<evidence type="ECO:0000256" key="4">
    <source>
        <dbReference type="ARBA" id="ARBA00013213"/>
    </source>
</evidence>
<dbReference type="Gene3D" id="3.30.70.260">
    <property type="match status" value="1"/>
</dbReference>
<keyword evidence="7 12" id="KW-0791">Threonine biosynthesis</keyword>
<dbReference type="NCBIfam" id="NF004976">
    <property type="entry name" value="PRK06349.1"/>
    <property type="match status" value="1"/>
</dbReference>
<dbReference type="GO" id="GO:0004412">
    <property type="term" value="F:homoserine dehydrogenase activity"/>
    <property type="evidence" value="ECO:0007669"/>
    <property type="project" value="UniProtKB-EC"/>
</dbReference>
<dbReference type="InterPro" id="IPR036291">
    <property type="entry name" value="NAD(P)-bd_dom_sf"/>
</dbReference>
<dbReference type="InterPro" id="IPR019811">
    <property type="entry name" value="HDH_CS"/>
</dbReference>
<dbReference type="Pfam" id="PF03447">
    <property type="entry name" value="NAD_binding_3"/>
    <property type="match status" value="1"/>
</dbReference>
<feature type="domain" description="Homoserine dehydrogenase catalytic" evidence="14">
    <location>
        <begin position="132"/>
        <end position="311"/>
    </location>
</feature>
<evidence type="ECO:0000256" key="12">
    <source>
        <dbReference type="RuleBase" id="RU000579"/>
    </source>
</evidence>
<keyword evidence="10 12" id="KW-0486">Methionine biosynthesis</keyword>
<dbReference type="SUPFAM" id="SSF51735">
    <property type="entry name" value="NAD(P)-binding Rossmann-fold domains"/>
    <property type="match status" value="1"/>
</dbReference>
<comment type="caution">
    <text evidence="16">The sequence shown here is derived from an EMBL/GenBank/DDBJ whole genome shotgun (WGS) entry which is preliminary data.</text>
</comment>
<dbReference type="FunFam" id="3.30.360.10:FF:000005">
    <property type="entry name" value="Homoserine dehydrogenase"/>
    <property type="match status" value="1"/>
</dbReference>
<keyword evidence="8 12" id="KW-0560">Oxidoreductase</keyword>
<dbReference type="EMBL" id="DWWJ01000136">
    <property type="protein sequence ID" value="HJC41425.1"/>
    <property type="molecule type" value="Genomic_DNA"/>
</dbReference>
<evidence type="ECO:0000256" key="3">
    <source>
        <dbReference type="ARBA" id="ARBA00006753"/>
    </source>
</evidence>
<reference evidence="16" key="1">
    <citation type="journal article" date="2021" name="PeerJ">
        <title>Extensive microbial diversity within the chicken gut microbiome revealed by metagenomics and culture.</title>
        <authorList>
            <person name="Gilroy R."/>
            <person name="Ravi A."/>
            <person name="Getino M."/>
            <person name="Pursley I."/>
            <person name="Horton D.L."/>
            <person name="Alikhan N.F."/>
            <person name="Baker D."/>
            <person name="Gharbi K."/>
            <person name="Hall N."/>
            <person name="Watson M."/>
            <person name="Adriaenssens E.M."/>
            <person name="Foster-Nyarko E."/>
            <person name="Jarju S."/>
            <person name="Secka A."/>
            <person name="Antonio M."/>
            <person name="Oren A."/>
            <person name="Chaudhuri R.R."/>
            <person name="La Ragione R."/>
            <person name="Hildebrand F."/>
            <person name="Pallen M.J."/>
        </authorList>
    </citation>
    <scope>NUCLEOTIDE SEQUENCE</scope>
    <source>
        <strain evidence="16">CHK186-1790</strain>
    </source>
</reference>
<dbReference type="Pfam" id="PF00742">
    <property type="entry name" value="Homoserine_dh"/>
    <property type="match status" value="1"/>
</dbReference>
<evidence type="ECO:0000256" key="10">
    <source>
        <dbReference type="ARBA" id="ARBA00023167"/>
    </source>
</evidence>
<dbReference type="Gene3D" id="3.40.50.720">
    <property type="entry name" value="NAD(P)-binding Rossmann-like Domain"/>
    <property type="match status" value="1"/>
</dbReference>
<keyword evidence="9" id="KW-0915">Sodium</keyword>
<reference evidence="16" key="2">
    <citation type="submission" date="2021-04" db="EMBL/GenBank/DDBJ databases">
        <authorList>
            <person name="Gilroy R."/>
        </authorList>
    </citation>
    <scope>NUCLEOTIDE SEQUENCE</scope>
    <source>
        <strain evidence="16">CHK186-1790</strain>
    </source>
</reference>
<evidence type="ECO:0000313" key="17">
    <source>
        <dbReference type="Proteomes" id="UP000823882"/>
    </source>
</evidence>
<evidence type="ECO:0000256" key="11">
    <source>
        <dbReference type="ARBA" id="ARBA00048841"/>
    </source>
</evidence>
<evidence type="ECO:0000256" key="2">
    <source>
        <dbReference type="ARBA" id="ARBA00005062"/>
    </source>
</evidence>
<dbReference type="SUPFAM" id="SSF55347">
    <property type="entry name" value="Glyceraldehyde-3-phosphate dehydrogenase-like, C-terminal domain"/>
    <property type="match status" value="1"/>
</dbReference>
<dbReference type="EC" id="1.1.1.3" evidence="4 12"/>
<comment type="pathway">
    <text evidence="1 12">Amino-acid biosynthesis; L-threonine biosynthesis; L-threonine from L-aspartate: step 3/5.</text>
</comment>
<dbReference type="InterPro" id="IPR001342">
    <property type="entry name" value="HDH_cat"/>
</dbReference>
<dbReference type="Gene3D" id="3.30.360.10">
    <property type="entry name" value="Dihydrodipicolinate Reductase, domain 2"/>
    <property type="match status" value="1"/>
</dbReference>
<organism evidence="16 17">
    <name type="scientific">Candidatus Intestinimonas pullistercoris</name>
    <dbReference type="NCBI Taxonomy" id="2838623"/>
    <lineage>
        <taxon>Bacteria</taxon>
        <taxon>Bacillati</taxon>
        <taxon>Bacillota</taxon>
        <taxon>Clostridia</taxon>
        <taxon>Eubacteriales</taxon>
        <taxon>Intestinimonas</taxon>
    </lineage>
</organism>
<evidence type="ECO:0000256" key="9">
    <source>
        <dbReference type="ARBA" id="ARBA00023053"/>
    </source>
</evidence>
<dbReference type="Proteomes" id="UP000823882">
    <property type="component" value="Unassembled WGS sequence"/>
</dbReference>
<feature type="domain" description="Aspartate/homoserine dehydrogenase NAD-binding" evidence="15">
    <location>
        <begin position="8"/>
        <end position="124"/>
    </location>
</feature>
<dbReference type="InterPro" id="IPR005106">
    <property type="entry name" value="Asp/hSer_DH_NAD-bd"/>
</dbReference>
<comment type="catalytic activity">
    <reaction evidence="11">
        <text>L-homoserine + NADP(+) = L-aspartate 4-semialdehyde + NADPH + H(+)</text>
        <dbReference type="Rhea" id="RHEA:15761"/>
        <dbReference type="ChEBI" id="CHEBI:15378"/>
        <dbReference type="ChEBI" id="CHEBI:57476"/>
        <dbReference type="ChEBI" id="CHEBI:57783"/>
        <dbReference type="ChEBI" id="CHEBI:58349"/>
        <dbReference type="ChEBI" id="CHEBI:537519"/>
        <dbReference type="EC" id="1.1.1.3"/>
    </reaction>
    <physiologicalReaction direction="right-to-left" evidence="11">
        <dbReference type="Rhea" id="RHEA:15763"/>
    </physiologicalReaction>
</comment>
<comment type="similarity">
    <text evidence="3 13">Belongs to the homoserine dehydrogenase family.</text>
</comment>
<keyword evidence="6 12" id="KW-0028">Amino-acid biosynthesis</keyword>
<protein>
    <recommendedName>
        <fullName evidence="5 12">Homoserine dehydrogenase</fullName>
        <ecNumber evidence="4 12">1.1.1.3</ecNumber>
    </recommendedName>
</protein>
<evidence type="ECO:0000259" key="14">
    <source>
        <dbReference type="Pfam" id="PF00742"/>
    </source>
</evidence>
<dbReference type="AlphaFoldDB" id="A0A9D2NZS3"/>
<dbReference type="GO" id="GO:0009088">
    <property type="term" value="P:threonine biosynthetic process"/>
    <property type="evidence" value="ECO:0007669"/>
    <property type="project" value="UniProtKB-KW"/>
</dbReference>
<evidence type="ECO:0000259" key="15">
    <source>
        <dbReference type="Pfam" id="PF03447"/>
    </source>
</evidence>
<dbReference type="PROSITE" id="PS01042">
    <property type="entry name" value="HOMOSER_DHGENASE"/>
    <property type="match status" value="1"/>
</dbReference>